<dbReference type="PROSITE" id="PS51677">
    <property type="entry name" value="NODB"/>
    <property type="match status" value="1"/>
</dbReference>
<keyword evidence="1" id="KW-1133">Transmembrane helix</keyword>
<dbReference type="Pfam" id="PF22790">
    <property type="entry name" value="YkoP"/>
    <property type="match status" value="1"/>
</dbReference>
<dbReference type="Pfam" id="PF01522">
    <property type="entry name" value="Polysacc_deac_1"/>
    <property type="match status" value="1"/>
</dbReference>
<accession>A0ABW3DAJ4</accession>
<reference evidence="4" key="1">
    <citation type="journal article" date="2019" name="Int. J. Syst. Evol. Microbiol.">
        <title>The Global Catalogue of Microorganisms (GCM) 10K type strain sequencing project: providing services to taxonomists for standard genome sequencing and annotation.</title>
        <authorList>
            <consortium name="The Broad Institute Genomics Platform"/>
            <consortium name="The Broad Institute Genome Sequencing Center for Infectious Disease"/>
            <person name="Wu L."/>
            <person name="Ma J."/>
        </authorList>
    </citation>
    <scope>NUCLEOTIDE SEQUENCE [LARGE SCALE GENOMIC DNA]</scope>
    <source>
        <strain evidence="4">CCUG 57263</strain>
    </source>
</reference>
<evidence type="ECO:0000259" key="2">
    <source>
        <dbReference type="PROSITE" id="PS51677"/>
    </source>
</evidence>
<evidence type="ECO:0000313" key="4">
    <source>
        <dbReference type="Proteomes" id="UP001597120"/>
    </source>
</evidence>
<sequence length="431" mass="50107">MREKILWVGLTFLGLYMILPWIISRVFGWGIHRKGSKLKQVALTFDDGPDPNYTPKLLDLLNQYNIKATFFVLGSKAERNPDLIRRIHQEGHQIGIHNYTHKSNWLMTPRKVRKDHVDRSADIVERITGVRPTYYRPPWGILNLGDFLLRRQYSIVLWSLMARDWNAKAAKQKLKKLLLTRVTDGSVILLHDSGDTFGADEEAPHYMLEALKETLAEWDHSFEFVRVDQMFPETKKAVPAAGELGFIRRLMLSAWLLWERCFVRLFHIVPVSEEDSLLQLRCREYYGSPIKLNDGVIISKGDRIAELHFNNDLLVQLTSQSKSSVHLAIQMIRRTEAMLPRILYLLQNDPQYKDVKGLYGISLIHRGTSQLGFTVIDLPKGMFSFATQYYLKFMMYVLHPQGRDRLRTKNELLVPKIIAISTRELENRYIA</sequence>
<evidence type="ECO:0000256" key="1">
    <source>
        <dbReference type="SAM" id="Phobius"/>
    </source>
</evidence>
<protein>
    <submittedName>
        <fullName evidence="3">Polysaccharide deacetylase family protein</fullName>
    </submittedName>
</protein>
<dbReference type="PANTHER" id="PTHR10587">
    <property type="entry name" value="GLYCOSYL TRANSFERASE-RELATED"/>
    <property type="match status" value="1"/>
</dbReference>
<dbReference type="Proteomes" id="UP001597120">
    <property type="component" value="Unassembled WGS sequence"/>
</dbReference>
<gene>
    <name evidence="3" type="ORF">ACFQ03_10490</name>
</gene>
<keyword evidence="1" id="KW-0472">Membrane</keyword>
<name>A0ABW3DAJ4_9BACL</name>
<keyword evidence="4" id="KW-1185">Reference proteome</keyword>
<dbReference type="InterPro" id="IPR054467">
    <property type="entry name" value="YkoP-like_dom"/>
</dbReference>
<keyword evidence="1" id="KW-0812">Transmembrane</keyword>
<proteinExistence type="predicted"/>
<dbReference type="RefSeq" id="WP_144934669.1">
    <property type="nucleotide sequence ID" value="NZ_JBHTIU010000031.1"/>
</dbReference>
<comment type="caution">
    <text evidence="3">The sequence shown here is derived from an EMBL/GenBank/DDBJ whole genome shotgun (WGS) entry which is preliminary data.</text>
</comment>
<feature type="domain" description="NodB homology" evidence="2">
    <location>
        <begin position="39"/>
        <end position="225"/>
    </location>
</feature>
<feature type="transmembrane region" description="Helical" evidence="1">
    <location>
        <begin position="6"/>
        <end position="27"/>
    </location>
</feature>
<dbReference type="Gene3D" id="3.20.20.370">
    <property type="entry name" value="Glycoside hydrolase/deacetylase"/>
    <property type="match status" value="1"/>
</dbReference>
<dbReference type="CDD" id="cd10959">
    <property type="entry name" value="CE4_NodB_like_3"/>
    <property type="match status" value="1"/>
</dbReference>
<evidence type="ECO:0000313" key="3">
    <source>
        <dbReference type="EMBL" id="MFD0869579.1"/>
    </source>
</evidence>
<dbReference type="EMBL" id="JBHTIU010000031">
    <property type="protein sequence ID" value="MFD0869579.1"/>
    <property type="molecule type" value="Genomic_DNA"/>
</dbReference>
<dbReference type="PANTHER" id="PTHR10587:SF137">
    <property type="entry name" value="4-DEOXY-4-FORMAMIDO-L-ARABINOSE-PHOSPHOUNDECAPRENOL DEFORMYLASE ARND-RELATED"/>
    <property type="match status" value="1"/>
</dbReference>
<dbReference type="InterPro" id="IPR011330">
    <property type="entry name" value="Glyco_hydro/deAcase_b/a-brl"/>
</dbReference>
<organism evidence="3 4">
    <name type="scientific">Paenibacillus residui</name>
    <dbReference type="NCBI Taxonomy" id="629724"/>
    <lineage>
        <taxon>Bacteria</taxon>
        <taxon>Bacillati</taxon>
        <taxon>Bacillota</taxon>
        <taxon>Bacilli</taxon>
        <taxon>Bacillales</taxon>
        <taxon>Paenibacillaceae</taxon>
        <taxon>Paenibacillus</taxon>
    </lineage>
</organism>
<dbReference type="SUPFAM" id="SSF88713">
    <property type="entry name" value="Glycoside hydrolase/deacetylase"/>
    <property type="match status" value="1"/>
</dbReference>
<dbReference type="InterPro" id="IPR002509">
    <property type="entry name" value="NODB_dom"/>
</dbReference>
<dbReference type="InterPro" id="IPR050248">
    <property type="entry name" value="Polysacc_deacetylase_ArnD"/>
</dbReference>